<protein>
    <recommendedName>
        <fullName evidence="8">tRNA(Ile)-lysidine synthase</fullName>
        <ecNumber evidence="8">6.3.4.19</ecNumber>
    </recommendedName>
    <alternativeName>
        <fullName evidence="8">tRNA(Ile)-2-lysyl-cytidine synthase</fullName>
    </alternativeName>
    <alternativeName>
        <fullName evidence="8">tRNA(Ile)-lysidine synthetase</fullName>
    </alternativeName>
</protein>
<evidence type="ECO:0000256" key="1">
    <source>
        <dbReference type="ARBA" id="ARBA00004496"/>
    </source>
</evidence>
<comment type="catalytic activity">
    <reaction evidence="7 8">
        <text>cytidine(34) in tRNA(Ile2) + L-lysine + ATP = lysidine(34) in tRNA(Ile2) + AMP + diphosphate + H(+)</text>
        <dbReference type="Rhea" id="RHEA:43744"/>
        <dbReference type="Rhea" id="RHEA-COMP:10625"/>
        <dbReference type="Rhea" id="RHEA-COMP:10670"/>
        <dbReference type="ChEBI" id="CHEBI:15378"/>
        <dbReference type="ChEBI" id="CHEBI:30616"/>
        <dbReference type="ChEBI" id="CHEBI:32551"/>
        <dbReference type="ChEBI" id="CHEBI:33019"/>
        <dbReference type="ChEBI" id="CHEBI:82748"/>
        <dbReference type="ChEBI" id="CHEBI:83665"/>
        <dbReference type="ChEBI" id="CHEBI:456215"/>
        <dbReference type="EC" id="6.3.4.19"/>
    </reaction>
</comment>
<dbReference type="PANTHER" id="PTHR43033">
    <property type="entry name" value="TRNA(ILE)-LYSIDINE SYNTHASE-RELATED"/>
    <property type="match status" value="1"/>
</dbReference>
<name>A0AB39V334_9FUSO</name>
<evidence type="ECO:0000313" key="10">
    <source>
        <dbReference type="EMBL" id="XDU61633.1"/>
    </source>
</evidence>
<keyword evidence="3 8" id="KW-0436">Ligase</keyword>
<keyword evidence="6 8" id="KW-0067">ATP-binding</keyword>
<dbReference type="InterPro" id="IPR011063">
    <property type="entry name" value="TilS/TtcA_N"/>
</dbReference>
<dbReference type="SMART" id="SM00977">
    <property type="entry name" value="TilS_C"/>
    <property type="match status" value="1"/>
</dbReference>
<comment type="function">
    <text evidence="8">Ligates lysine onto the cytidine present at position 34 of the AUA codon-specific tRNA(Ile) that contains the anticodon CAU, in an ATP-dependent manner. Cytidine is converted to lysidine, thus changing the amino acid specificity of the tRNA from methionine to isoleucine.</text>
</comment>
<dbReference type="EMBL" id="CP165647">
    <property type="protein sequence ID" value="XDU61633.1"/>
    <property type="molecule type" value="Genomic_DNA"/>
</dbReference>
<dbReference type="InterPro" id="IPR012795">
    <property type="entry name" value="tRNA_Ile_lys_synt_N"/>
</dbReference>
<dbReference type="AlphaFoldDB" id="A0AB39V334"/>
<dbReference type="HAMAP" id="MF_01161">
    <property type="entry name" value="tRNA_Ile_lys_synt"/>
    <property type="match status" value="1"/>
</dbReference>
<dbReference type="NCBIfam" id="TIGR02433">
    <property type="entry name" value="lysidine_TilS_C"/>
    <property type="match status" value="1"/>
</dbReference>
<keyword evidence="4 8" id="KW-0819">tRNA processing</keyword>
<evidence type="ECO:0000259" key="9">
    <source>
        <dbReference type="SMART" id="SM00977"/>
    </source>
</evidence>
<evidence type="ECO:0000256" key="5">
    <source>
        <dbReference type="ARBA" id="ARBA00022741"/>
    </source>
</evidence>
<evidence type="ECO:0000256" key="6">
    <source>
        <dbReference type="ARBA" id="ARBA00022840"/>
    </source>
</evidence>
<evidence type="ECO:0000256" key="8">
    <source>
        <dbReference type="HAMAP-Rule" id="MF_01161"/>
    </source>
</evidence>
<comment type="domain">
    <text evidence="8">The N-terminal region contains the highly conserved SGGXDS motif, predicted to be a P-loop motif involved in ATP binding.</text>
</comment>
<keyword evidence="5 8" id="KW-0547">Nucleotide-binding</keyword>
<feature type="binding site" evidence="8">
    <location>
        <begin position="37"/>
        <end position="42"/>
    </location>
    <ligand>
        <name>ATP</name>
        <dbReference type="ChEBI" id="CHEBI:30616"/>
    </ligand>
</feature>
<dbReference type="InterPro" id="IPR012796">
    <property type="entry name" value="Lysidine-tRNA-synth_C"/>
</dbReference>
<dbReference type="CDD" id="cd01992">
    <property type="entry name" value="TilS_N"/>
    <property type="match status" value="1"/>
</dbReference>
<dbReference type="KEGG" id="lala:AB8B28_08210"/>
<dbReference type="GO" id="GO:0005737">
    <property type="term" value="C:cytoplasm"/>
    <property type="evidence" value="ECO:0007669"/>
    <property type="project" value="UniProtKB-SubCell"/>
</dbReference>
<proteinExistence type="inferred from homology"/>
<dbReference type="InterPro" id="IPR012094">
    <property type="entry name" value="tRNA_Ile_lys_synt"/>
</dbReference>
<comment type="similarity">
    <text evidence="8">Belongs to the tRNA(Ile)-lysidine synthase family.</text>
</comment>
<organism evidence="10">
    <name type="scientific">Leptotrichia alba</name>
    <dbReference type="NCBI Taxonomy" id="3239304"/>
    <lineage>
        <taxon>Bacteria</taxon>
        <taxon>Fusobacteriati</taxon>
        <taxon>Fusobacteriota</taxon>
        <taxon>Fusobacteriia</taxon>
        <taxon>Fusobacteriales</taxon>
        <taxon>Leptotrichiaceae</taxon>
        <taxon>Leptotrichia</taxon>
    </lineage>
</organism>
<dbReference type="PANTHER" id="PTHR43033:SF1">
    <property type="entry name" value="TRNA(ILE)-LYSIDINE SYNTHASE-RELATED"/>
    <property type="match status" value="1"/>
</dbReference>
<dbReference type="RefSeq" id="WP_369715190.1">
    <property type="nucleotide sequence ID" value="NZ_CP165647.1"/>
</dbReference>
<dbReference type="GO" id="GO:0006400">
    <property type="term" value="P:tRNA modification"/>
    <property type="evidence" value="ECO:0007669"/>
    <property type="project" value="UniProtKB-UniRule"/>
</dbReference>
<dbReference type="GO" id="GO:0005524">
    <property type="term" value="F:ATP binding"/>
    <property type="evidence" value="ECO:0007669"/>
    <property type="project" value="UniProtKB-UniRule"/>
</dbReference>
<dbReference type="Gene3D" id="3.40.50.620">
    <property type="entry name" value="HUPs"/>
    <property type="match status" value="1"/>
</dbReference>
<evidence type="ECO:0000256" key="2">
    <source>
        <dbReference type="ARBA" id="ARBA00022490"/>
    </source>
</evidence>
<evidence type="ECO:0000256" key="7">
    <source>
        <dbReference type="ARBA" id="ARBA00048539"/>
    </source>
</evidence>
<dbReference type="EC" id="6.3.4.19" evidence="8"/>
<evidence type="ECO:0000256" key="3">
    <source>
        <dbReference type="ARBA" id="ARBA00022598"/>
    </source>
</evidence>
<dbReference type="SUPFAM" id="SSF56037">
    <property type="entry name" value="PheT/TilS domain"/>
    <property type="match status" value="1"/>
</dbReference>
<dbReference type="Pfam" id="PF01171">
    <property type="entry name" value="ATP_bind_3"/>
    <property type="match status" value="1"/>
</dbReference>
<dbReference type="NCBIfam" id="TIGR02432">
    <property type="entry name" value="lysidine_TilS_N"/>
    <property type="match status" value="1"/>
</dbReference>
<accession>A0AB39V334</accession>
<keyword evidence="2 8" id="KW-0963">Cytoplasm</keyword>
<reference evidence="10" key="1">
    <citation type="submission" date="2024-07" db="EMBL/GenBank/DDBJ databases">
        <authorList>
            <person name="Li X.-J."/>
            <person name="Wang X."/>
        </authorList>
    </citation>
    <scope>NUCLEOTIDE SEQUENCE</scope>
    <source>
        <strain evidence="10">HSP-536</strain>
    </source>
</reference>
<feature type="domain" description="Lysidine-tRNA(Ile) synthetase C-terminal" evidence="9">
    <location>
        <begin position="398"/>
        <end position="464"/>
    </location>
</feature>
<dbReference type="GO" id="GO:0032267">
    <property type="term" value="F:tRNA(Ile)-lysidine synthase activity"/>
    <property type="evidence" value="ECO:0007669"/>
    <property type="project" value="UniProtKB-EC"/>
</dbReference>
<evidence type="ECO:0000256" key="4">
    <source>
        <dbReference type="ARBA" id="ARBA00022694"/>
    </source>
</evidence>
<comment type="subcellular location">
    <subcellularLocation>
        <location evidence="1 8">Cytoplasm</location>
    </subcellularLocation>
</comment>
<sequence>MEKEKIKKIKKKFLAESKKIIKNNLISENNKILIAFSGGPDSVFLYDFLNFLETKRKIELSLVYVNHNLRYDVENDLQFVKKFAEENNINYYIENVNVNEYAIKNKKSIELAARELRYEAIENIRKMINYDKVATGHNLDDNVETFIFRLLRGTSLNGLRSIPKIRENIIRPILEFEKSEILDFLKSENQKYIIDYTNNENDYTRNFIRNKIFPDFDKINPSFRQKIHMLIKEINEREFENIKSNTQNKITEKKEILKQNRITKKDNLVLFLRENKVEISRKKINQIFKSFFDENGNLKNEGSKEFYLGENKILKNEYGKLEIDKKNFENGSWDSENEKIKNSFKKFDFLKENQSIEWYNYKIIFYKNINDFKNHFVNDGNINYIFFKLVDNIQNKKIVVRSRKDGDKIFIKNLGHKKVKKILIDEKIAKWERDFIPIIELESLKNEYSKLECENQSVKEKLILAVSDIKFSKFLEKINKNDIKTLESNSEILIIGRKNGR</sequence>
<gene>
    <name evidence="8 10" type="primary">tilS</name>
    <name evidence="10" type="ORF">AB8B28_08210</name>
</gene>
<dbReference type="SUPFAM" id="SSF52402">
    <property type="entry name" value="Adenine nucleotide alpha hydrolases-like"/>
    <property type="match status" value="1"/>
</dbReference>
<dbReference type="Pfam" id="PF11734">
    <property type="entry name" value="TilS_C"/>
    <property type="match status" value="1"/>
</dbReference>
<dbReference type="InterPro" id="IPR014729">
    <property type="entry name" value="Rossmann-like_a/b/a_fold"/>
</dbReference>